<feature type="domain" description="Metallo-beta-lactamase" evidence="1">
    <location>
        <begin position="22"/>
        <end position="209"/>
    </location>
</feature>
<dbReference type="Gene3D" id="3.60.15.10">
    <property type="entry name" value="Ribonuclease Z/Hydroxyacylglutathione hydrolase-like"/>
    <property type="match status" value="1"/>
</dbReference>
<evidence type="ECO:0000313" key="3">
    <source>
        <dbReference type="Proteomes" id="UP001147700"/>
    </source>
</evidence>
<dbReference type="InterPro" id="IPR036866">
    <property type="entry name" value="RibonucZ/Hydroxyglut_hydro"/>
</dbReference>
<reference evidence="2" key="1">
    <citation type="submission" date="2022-10" db="EMBL/GenBank/DDBJ databases">
        <title>The WGS of Solirubrobacter sp. CPCC 204708.</title>
        <authorList>
            <person name="Jiang Z."/>
        </authorList>
    </citation>
    <scope>NUCLEOTIDE SEQUENCE</scope>
    <source>
        <strain evidence="2">CPCC 204708</strain>
    </source>
</reference>
<name>A0ABT4RLC3_9ACTN</name>
<dbReference type="Pfam" id="PF13483">
    <property type="entry name" value="Lactamase_B_3"/>
    <property type="match status" value="1"/>
</dbReference>
<comment type="caution">
    <text evidence="2">The sequence shown here is derived from an EMBL/GenBank/DDBJ whole genome shotgun (WGS) entry which is preliminary data.</text>
</comment>
<evidence type="ECO:0000259" key="1">
    <source>
        <dbReference type="SMART" id="SM00849"/>
    </source>
</evidence>
<dbReference type="Proteomes" id="UP001147700">
    <property type="component" value="Unassembled WGS sequence"/>
</dbReference>
<organism evidence="2 3">
    <name type="scientific">Solirubrobacter deserti</name>
    <dbReference type="NCBI Taxonomy" id="2282478"/>
    <lineage>
        <taxon>Bacteria</taxon>
        <taxon>Bacillati</taxon>
        <taxon>Actinomycetota</taxon>
        <taxon>Thermoleophilia</taxon>
        <taxon>Solirubrobacterales</taxon>
        <taxon>Solirubrobacteraceae</taxon>
        <taxon>Solirubrobacter</taxon>
    </lineage>
</organism>
<dbReference type="RefSeq" id="WP_202958091.1">
    <property type="nucleotide sequence ID" value="NZ_JAPCID010000024.1"/>
</dbReference>
<dbReference type="PANTHER" id="PTHR43546">
    <property type="entry name" value="UPF0173 METAL-DEPENDENT HYDROLASE MJ1163-RELATED"/>
    <property type="match status" value="1"/>
</dbReference>
<accession>A0ABT4RLC3</accession>
<gene>
    <name evidence="2" type="ORF">OJ962_17760</name>
</gene>
<dbReference type="InterPro" id="IPR001279">
    <property type="entry name" value="Metallo-B-lactamas"/>
</dbReference>
<dbReference type="SUPFAM" id="SSF56281">
    <property type="entry name" value="Metallo-hydrolase/oxidoreductase"/>
    <property type="match status" value="1"/>
</dbReference>
<keyword evidence="3" id="KW-1185">Reference proteome</keyword>
<evidence type="ECO:0000313" key="2">
    <source>
        <dbReference type="EMBL" id="MDA0139354.1"/>
    </source>
</evidence>
<protein>
    <submittedName>
        <fullName evidence="2">MBL fold metallo-hydrolase</fullName>
    </submittedName>
</protein>
<sequence>MLAELEHTPLDLPPGLELEWLGVAGFRLTYEDVSLLVDPYVSRVPLRDLILRRPARPDEAVLARYVKPPGPVAGILIGHTHWDHAVDAPALAKRHDAPMYGSASLAHLMALHGLPSVVVEPRKRYELGPFTVSFTPSRHSKLILGRKVPFAGELTCEDVHALHPGAYKCGAIYGIRIEVAGIALYHQGSAELDDDQLGREPVDVFLAGVAGRHVSPRYWERILPKLDPRVLVPTHYDDFFTPLGRPLKLIRKANLESIPDEVHAVTRDATVAALRRVD</sequence>
<proteinExistence type="predicted"/>
<dbReference type="SMART" id="SM00849">
    <property type="entry name" value="Lactamase_B"/>
    <property type="match status" value="1"/>
</dbReference>
<dbReference type="InterPro" id="IPR050114">
    <property type="entry name" value="UPF0173_UPF0282_UlaG_hydrolase"/>
</dbReference>
<dbReference type="EMBL" id="JAPCID010000024">
    <property type="protein sequence ID" value="MDA0139354.1"/>
    <property type="molecule type" value="Genomic_DNA"/>
</dbReference>
<dbReference type="PANTHER" id="PTHR43546:SF3">
    <property type="entry name" value="UPF0173 METAL-DEPENDENT HYDROLASE MJ1163"/>
    <property type="match status" value="1"/>
</dbReference>